<protein>
    <submittedName>
        <fullName evidence="1">Uncharacterized protein</fullName>
    </submittedName>
</protein>
<organism evidence="1 2">
    <name type="scientific">Paxillus rubicundulus Ve08.2h10</name>
    <dbReference type="NCBI Taxonomy" id="930991"/>
    <lineage>
        <taxon>Eukaryota</taxon>
        <taxon>Fungi</taxon>
        <taxon>Dikarya</taxon>
        <taxon>Basidiomycota</taxon>
        <taxon>Agaricomycotina</taxon>
        <taxon>Agaricomycetes</taxon>
        <taxon>Agaricomycetidae</taxon>
        <taxon>Boletales</taxon>
        <taxon>Paxilineae</taxon>
        <taxon>Paxillaceae</taxon>
        <taxon>Paxillus</taxon>
    </lineage>
</organism>
<evidence type="ECO:0000313" key="2">
    <source>
        <dbReference type="Proteomes" id="UP000054538"/>
    </source>
</evidence>
<dbReference type="HOGENOM" id="CLU_2776679_0_0_1"/>
<evidence type="ECO:0000313" key="1">
    <source>
        <dbReference type="EMBL" id="KIK77252.1"/>
    </source>
</evidence>
<reference evidence="1 2" key="1">
    <citation type="submission" date="2014-04" db="EMBL/GenBank/DDBJ databases">
        <authorList>
            <consortium name="DOE Joint Genome Institute"/>
            <person name="Kuo A."/>
            <person name="Kohler A."/>
            <person name="Jargeat P."/>
            <person name="Nagy L.G."/>
            <person name="Floudas D."/>
            <person name="Copeland A."/>
            <person name="Barry K.W."/>
            <person name="Cichocki N."/>
            <person name="Veneault-Fourrey C."/>
            <person name="LaButti K."/>
            <person name="Lindquist E.A."/>
            <person name="Lipzen A."/>
            <person name="Lundell T."/>
            <person name="Morin E."/>
            <person name="Murat C."/>
            <person name="Sun H."/>
            <person name="Tunlid A."/>
            <person name="Henrissat B."/>
            <person name="Grigoriev I.V."/>
            <person name="Hibbett D.S."/>
            <person name="Martin F."/>
            <person name="Nordberg H.P."/>
            <person name="Cantor M.N."/>
            <person name="Hua S.X."/>
        </authorList>
    </citation>
    <scope>NUCLEOTIDE SEQUENCE [LARGE SCALE GENOMIC DNA]</scope>
    <source>
        <strain evidence="1 2">Ve08.2h10</strain>
    </source>
</reference>
<sequence length="69" mass="7798">MGTNTGIYESRHTHPVDVTSQLACCLFHRRNGEHGDYSLRSCGRRTRPYITGKQYSCTSLSCIRPGHLN</sequence>
<accession>A0A0D0C236</accession>
<name>A0A0D0C236_9AGAM</name>
<reference evidence="2" key="2">
    <citation type="submission" date="2015-01" db="EMBL/GenBank/DDBJ databases">
        <title>Evolutionary Origins and Diversification of the Mycorrhizal Mutualists.</title>
        <authorList>
            <consortium name="DOE Joint Genome Institute"/>
            <consortium name="Mycorrhizal Genomics Consortium"/>
            <person name="Kohler A."/>
            <person name="Kuo A."/>
            <person name="Nagy L.G."/>
            <person name="Floudas D."/>
            <person name="Copeland A."/>
            <person name="Barry K.W."/>
            <person name="Cichocki N."/>
            <person name="Veneault-Fourrey C."/>
            <person name="LaButti K."/>
            <person name="Lindquist E.A."/>
            <person name="Lipzen A."/>
            <person name="Lundell T."/>
            <person name="Morin E."/>
            <person name="Murat C."/>
            <person name="Riley R."/>
            <person name="Ohm R."/>
            <person name="Sun H."/>
            <person name="Tunlid A."/>
            <person name="Henrissat B."/>
            <person name="Grigoriev I.V."/>
            <person name="Hibbett D.S."/>
            <person name="Martin F."/>
        </authorList>
    </citation>
    <scope>NUCLEOTIDE SEQUENCE [LARGE SCALE GENOMIC DNA]</scope>
    <source>
        <strain evidence="2">Ve08.2h10</strain>
    </source>
</reference>
<keyword evidence="2" id="KW-1185">Reference proteome</keyword>
<dbReference type="InParanoid" id="A0A0D0C236"/>
<dbReference type="Proteomes" id="UP000054538">
    <property type="component" value="Unassembled WGS sequence"/>
</dbReference>
<proteinExistence type="predicted"/>
<dbReference type="AlphaFoldDB" id="A0A0D0C236"/>
<gene>
    <name evidence="1" type="ORF">PAXRUDRAFT_390132</name>
</gene>
<dbReference type="EMBL" id="KN827073">
    <property type="protein sequence ID" value="KIK77252.1"/>
    <property type="molecule type" value="Genomic_DNA"/>
</dbReference>